<keyword evidence="7" id="KW-0969">Cilium</keyword>
<evidence type="ECO:0000256" key="4">
    <source>
        <dbReference type="ARBA" id="ARBA00022989"/>
    </source>
</evidence>
<evidence type="ECO:0000256" key="6">
    <source>
        <dbReference type="SAM" id="Phobius"/>
    </source>
</evidence>
<keyword evidence="5 6" id="KW-0472">Membrane</keyword>
<keyword evidence="4 6" id="KW-1133">Transmembrane helix</keyword>
<proteinExistence type="predicted"/>
<dbReference type="Proteomes" id="UP000664857">
    <property type="component" value="Unassembled WGS sequence"/>
</dbReference>
<dbReference type="Pfam" id="PF04347">
    <property type="entry name" value="FliO"/>
    <property type="match status" value="1"/>
</dbReference>
<protein>
    <submittedName>
        <fullName evidence="7">Flagellar biosynthetic protein FliO</fullName>
    </submittedName>
</protein>
<evidence type="ECO:0000256" key="3">
    <source>
        <dbReference type="ARBA" id="ARBA00022692"/>
    </source>
</evidence>
<evidence type="ECO:0000256" key="5">
    <source>
        <dbReference type="ARBA" id="ARBA00023136"/>
    </source>
</evidence>
<sequence>MTSIFLLFKTMIFLIVIIFLIKLSLTQLNKYNQNQTRNIDIIERFTVGKESSIAIVSVCHSYYLMSMTPQKNDILKELTEEEVREILAQKESENELKQKNQEKIISHIPHLEGYLNKRKKGDQK</sequence>
<keyword evidence="7" id="KW-0282">Flagellum</keyword>
<feature type="transmembrane region" description="Helical" evidence="6">
    <location>
        <begin position="6"/>
        <end position="25"/>
    </location>
</feature>
<dbReference type="EMBL" id="JAFLVX010000018">
    <property type="protein sequence ID" value="MBO0476964.1"/>
    <property type="molecule type" value="Genomic_DNA"/>
</dbReference>
<dbReference type="InterPro" id="IPR022781">
    <property type="entry name" value="Flagellar_biosynth_FliO"/>
</dbReference>
<comment type="caution">
    <text evidence="7">The sequence shown here is derived from an EMBL/GenBank/DDBJ whole genome shotgun (WGS) entry which is preliminary data.</text>
</comment>
<keyword evidence="3 6" id="KW-0812">Transmembrane</keyword>
<evidence type="ECO:0000313" key="7">
    <source>
        <dbReference type="EMBL" id="MBO0476964.1"/>
    </source>
</evidence>
<gene>
    <name evidence="7" type="ORF">DOK76_07775</name>
</gene>
<organism evidence="7 8">
    <name type="scientific">Candidatus Vagococcus giribetii</name>
    <dbReference type="NCBI Taxonomy" id="2230876"/>
    <lineage>
        <taxon>Bacteria</taxon>
        <taxon>Bacillati</taxon>
        <taxon>Bacillota</taxon>
        <taxon>Bacilli</taxon>
        <taxon>Lactobacillales</taxon>
        <taxon>Enterococcaceae</taxon>
        <taxon>Vagococcus</taxon>
    </lineage>
</organism>
<evidence type="ECO:0000256" key="2">
    <source>
        <dbReference type="ARBA" id="ARBA00022475"/>
    </source>
</evidence>
<keyword evidence="8" id="KW-1185">Reference proteome</keyword>
<evidence type="ECO:0000256" key="1">
    <source>
        <dbReference type="ARBA" id="ARBA00004236"/>
    </source>
</evidence>
<comment type="subcellular location">
    <subcellularLocation>
        <location evidence="1">Cell membrane</location>
    </subcellularLocation>
</comment>
<accession>A0ABS3HT84</accession>
<keyword evidence="7" id="KW-0966">Cell projection</keyword>
<reference evidence="7 8" key="1">
    <citation type="submission" date="2021-03" db="EMBL/GenBank/DDBJ databases">
        <title>Enterococcal diversity collection.</title>
        <authorList>
            <person name="Gilmore M.S."/>
            <person name="Schwartzman J."/>
            <person name="Van Tyne D."/>
            <person name="Martin M."/>
            <person name="Earl A.M."/>
            <person name="Manson A.L."/>
            <person name="Straub T."/>
            <person name="Salamzade R."/>
            <person name="Saavedra J."/>
            <person name="Lebreton F."/>
            <person name="Prichula J."/>
            <person name="Schaufler K."/>
            <person name="Gaca A."/>
            <person name="Sgardioli B."/>
            <person name="Wagenaar J."/>
            <person name="Strong T."/>
        </authorList>
    </citation>
    <scope>NUCLEOTIDE SEQUENCE [LARGE SCALE GENOMIC DNA]</scope>
    <source>
        <strain evidence="7 8">DIV0080</strain>
    </source>
</reference>
<dbReference type="RefSeq" id="WP_206966469.1">
    <property type="nucleotide sequence ID" value="NZ_JAFLVX010000018.1"/>
</dbReference>
<evidence type="ECO:0000313" key="8">
    <source>
        <dbReference type="Proteomes" id="UP000664857"/>
    </source>
</evidence>
<name>A0ABS3HT84_9ENTE</name>
<keyword evidence="2" id="KW-1003">Cell membrane</keyword>